<proteinExistence type="predicted"/>
<protein>
    <submittedName>
        <fullName evidence="1">Uncharacterized protein</fullName>
    </submittedName>
</protein>
<evidence type="ECO:0000313" key="2">
    <source>
        <dbReference type="Proteomes" id="UP000070376"/>
    </source>
</evidence>
<dbReference type="AlphaFoldDB" id="A0A133KZL0"/>
<sequence>MLYFIAEDRILENKFFKSQSRLPHIPECVFSPVNSSFHPQKSHF</sequence>
<dbReference type="Proteomes" id="UP000070376">
    <property type="component" value="Unassembled WGS sequence"/>
</dbReference>
<evidence type="ECO:0000313" key="1">
    <source>
        <dbReference type="EMBL" id="KWZ84832.1"/>
    </source>
</evidence>
<gene>
    <name evidence="1" type="ORF">HMPREF3213_00750</name>
</gene>
<name>A0A133KZL0_HEYCO</name>
<reference evidence="2" key="1">
    <citation type="submission" date="2016-01" db="EMBL/GenBank/DDBJ databases">
        <authorList>
            <person name="Mitreva M."/>
            <person name="Pepin K.H."/>
            <person name="Mihindukulasuriya K.A."/>
            <person name="Fulton R."/>
            <person name="Fronick C."/>
            <person name="O'Laughlin M."/>
            <person name="Miner T."/>
            <person name="Herter B."/>
            <person name="Rosa B.A."/>
            <person name="Cordes M."/>
            <person name="Tomlinson C."/>
            <person name="Wollam A."/>
            <person name="Palsikar V.B."/>
            <person name="Mardis E.R."/>
            <person name="Wilson R.K."/>
        </authorList>
    </citation>
    <scope>NUCLEOTIDE SEQUENCE [LARGE SCALE GENOMIC DNA]</scope>
    <source>
        <strain evidence="2">GED7749B</strain>
    </source>
</reference>
<dbReference type="EMBL" id="LRPN01000026">
    <property type="protein sequence ID" value="KWZ84832.1"/>
    <property type="molecule type" value="Genomic_DNA"/>
</dbReference>
<organism evidence="1 2">
    <name type="scientific">Heyndrickxia coagulans</name>
    <name type="common">Weizmannia coagulans</name>
    <dbReference type="NCBI Taxonomy" id="1398"/>
    <lineage>
        <taxon>Bacteria</taxon>
        <taxon>Bacillati</taxon>
        <taxon>Bacillota</taxon>
        <taxon>Bacilli</taxon>
        <taxon>Bacillales</taxon>
        <taxon>Bacillaceae</taxon>
        <taxon>Heyndrickxia</taxon>
    </lineage>
</organism>
<accession>A0A133KZL0</accession>
<comment type="caution">
    <text evidence="1">The sequence shown here is derived from an EMBL/GenBank/DDBJ whole genome shotgun (WGS) entry which is preliminary data.</text>
</comment>